<evidence type="ECO:0000313" key="1">
    <source>
        <dbReference type="EMBL" id="BDD87672.1"/>
    </source>
</evidence>
<dbReference type="SUPFAM" id="SSF53795">
    <property type="entry name" value="PEP carboxykinase-like"/>
    <property type="match status" value="1"/>
</dbReference>
<keyword evidence="2" id="KW-1185">Reference proteome</keyword>
<evidence type="ECO:0000313" key="2">
    <source>
        <dbReference type="Proteomes" id="UP000830055"/>
    </source>
</evidence>
<protein>
    <submittedName>
        <fullName evidence="1">Uncharacterized protein</fullName>
    </submittedName>
</protein>
<dbReference type="EMBL" id="AP025516">
    <property type="protein sequence ID" value="BDD87672.1"/>
    <property type="molecule type" value="Genomic_DNA"/>
</dbReference>
<dbReference type="RefSeq" id="WP_284151089.1">
    <property type="nucleotide sequence ID" value="NZ_AP025516.1"/>
</dbReference>
<sequence length="296" mass="33906">MHTKFFRVAGITLQVESDLPLTEATFAPKFKLFEVDGPGDDTILLRHRFQLPPTPHQFGREIYRKSPWLIYSDDHRWTYILETSPDPKEKKIRQLSQVSLDHTRLDIYNSPLVLKAFEKGNAGSLTLAPTDQILLARLLADRSGCYLHSDGMKMDDHGLLFVGHSGAGKSTIATMMQDKAEILCDDRMIVRKWDDEYHIHGNWSHGTLPIVSANSAPLKGIFFLEQAPDNVIQPLANRVEIISLLLGCLIKPMVSKDWWEKMLNLVEDLADRVPCYRLRFDKSGEIYHRLQELLRT</sequence>
<dbReference type="Proteomes" id="UP000830055">
    <property type="component" value="Chromosome"/>
</dbReference>
<dbReference type="InterPro" id="IPR027417">
    <property type="entry name" value="P-loop_NTPase"/>
</dbReference>
<proteinExistence type="predicted"/>
<name>A0ABM7W9K4_9BACT</name>
<organism evidence="1 2">
    <name type="scientific">Desulfofustis limnaeus</name>
    <dbReference type="NCBI Taxonomy" id="2740163"/>
    <lineage>
        <taxon>Bacteria</taxon>
        <taxon>Pseudomonadati</taxon>
        <taxon>Thermodesulfobacteriota</taxon>
        <taxon>Desulfobulbia</taxon>
        <taxon>Desulfobulbales</taxon>
        <taxon>Desulfocapsaceae</taxon>
        <taxon>Desulfofustis</taxon>
    </lineage>
</organism>
<reference evidence="1 2" key="1">
    <citation type="submission" date="2022-01" db="EMBL/GenBank/DDBJ databases">
        <title>Desulfofustis limnae sp. nov., a novel mesophilic sulfate-reducing bacterium isolated from marsh soil.</title>
        <authorList>
            <person name="Watanabe M."/>
            <person name="Takahashi A."/>
            <person name="Kojima H."/>
            <person name="Fukui M."/>
        </authorList>
    </citation>
    <scope>NUCLEOTIDE SEQUENCE [LARGE SCALE GENOMIC DNA]</scope>
    <source>
        <strain evidence="1 2">PPLL</strain>
    </source>
</reference>
<accession>A0ABM7W9K4</accession>
<gene>
    <name evidence="1" type="ORF">DPPLL_20370</name>
</gene>
<dbReference type="Gene3D" id="3.40.50.300">
    <property type="entry name" value="P-loop containing nucleotide triphosphate hydrolases"/>
    <property type="match status" value="1"/>
</dbReference>